<dbReference type="SMART" id="SM00568">
    <property type="entry name" value="GRAM"/>
    <property type="match status" value="1"/>
</dbReference>
<comment type="similarity">
    <text evidence="1">Belongs to the GEM family.</text>
</comment>
<dbReference type="InterPro" id="IPR037848">
    <property type="entry name" value="GEM-like"/>
</dbReference>
<protein>
    <submittedName>
        <fullName evidence="4">GEM-like protein 1</fullName>
    </submittedName>
</protein>
<gene>
    <name evidence="4" type="primary">LOC104592099</name>
</gene>
<evidence type="ECO:0000313" key="4">
    <source>
        <dbReference type="RefSeq" id="XP_010249597.1"/>
    </source>
</evidence>
<dbReference type="AlphaFoldDB" id="A0A1U7ZAF4"/>
<dbReference type="Proteomes" id="UP000189703">
    <property type="component" value="Unplaced"/>
</dbReference>
<feature type="region of interest" description="Disordered" evidence="2">
    <location>
        <begin position="1"/>
        <end position="31"/>
    </location>
</feature>
<dbReference type="Pfam" id="PF02893">
    <property type="entry name" value="GRAM"/>
    <property type="match status" value="1"/>
</dbReference>
<dbReference type="GeneID" id="104592099"/>
<name>A0A1U7ZAF4_NELNU</name>
<evidence type="ECO:0000256" key="2">
    <source>
        <dbReference type="SAM" id="MobiDB-lite"/>
    </source>
</evidence>
<dbReference type="OMA" id="KSPMEMI"/>
<proteinExistence type="inferred from homology"/>
<sequence length="301" mass="33437">MDPHYHNETNQNTKGKGGTSNSNHEGDGRWGTWVMGNPVPPQAHPVNQQAATWVAGEATPSSDPATLNANYMKYSVPPATTSTVNSSGYPQVNNPYVQTAPVPESSGKSPMEMILNVLNRWGKKFEDCTRKAEGYAENVWHHLKTSPSLTDAAMARLSQGTKVLTEGGHEKVFQQTFGIWPDEKLVKAYACYLSTSSGPVIGTLYISTKRVAFCSDNPLFRYPAPGQQEWIYYKVVVQLDQLAAVNPSSNRLNPSEKYIEILTLDGHEFWFMGFVSYDRALKNLTEVLQHYGSHSRAHPQN</sequence>
<dbReference type="OrthoDB" id="1876989at2759"/>
<reference evidence="4" key="1">
    <citation type="submission" date="2025-08" db="UniProtKB">
        <authorList>
            <consortium name="RefSeq"/>
        </authorList>
    </citation>
    <scope>IDENTIFICATION</scope>
</reference>
<dbReference type="KEGG" id="nnu:104592099"/>
<dbReference type="Gene3D" id="2.30.29.30">
    <property type="entry name" value="Pleckstrin-homology domain (PH domain)/Phosphotyrosine-binding domain (PTB)"/>
    <property type="match status" value="1"/>
</dbReference>
<keyword evidence="3" id="KW-1185">Reference proteome</keyword>
<dbReference type="PANTHER" id="PTHR31969">
    <property type="entry name" value="GEM-LIKE PROTEIN 2"/>
    <property type="match status" value="1"/>
</dbReference>
<evidence type="ECO:0000256" key="1">
    <source>
        <dbReference type="ARBA" id="ARBA00009414"/>
    </source>
</evidence>
<feature type="compositionally biased region" description="Polar residues" evidence="2">
    <location>
        <begin position="8"/>
        <end position="23"/>
    </location>
</feature>
<dbReference type="InterPro" id="IPR004182">
    <property type="entry name" value="GRAM"/>
</dbReference>
<accession>A0A1U7ZAF4</accession>
<dbReference type="CDD" id="cd13222">
    <property type="entry name" value="PH-GRAM_GEM"/>
    <property type="match status" value="1"/>
</dbReference>
<dbReference type="eggNOG" id="ENOG502QUH2">
    <property type="taxonomic scope" value="Eukaryota"/>
</dbReference>
<dbReference type="RefSeq" id="XP_010249597.1">
    <property type="nucleotide sequence ID" value="XM_010251295.2"/>
</dbReference>
<evidence type="ECO:0000313" key="3">
    <source>
        <dbReference type="Proteomes" id="UP000189703"/>
    </source>
</evidence>
<organism evidence="3 4">
    <name type="scientific">Nelumbo nucifera</name>
    <name type="common">Sacred lotus</name>
    <dbReference type="NCBI Taxonomy" id="4432"/>
    <lineage>
        <taxon>Eukaryota</taxon>
        <taxon>Viridiplantae</taxon>
        <taxon>Streptophyta</taxon>
        <taxon>Embryophyta</taxon>
        <taxon>Tracheophyta</taxon>
        <taxon>Spermatophyta</taxon>
        <taxon>Magnoliopsida</taxon>
        <taxon>Proteales</taxon>
        <taxon>Nelumbonaceae</taxon>
        <taxon>Nelumbo</taxon>
    </lineage>
</organism>
<dbReference type="InterPro" id="IPR011993">
    <property type="entry name" value="PH-like_dom_sf"/>
</dbReference>